<evidence type="ECO:0008006" key="4">
    <source>
        <dbReference type="Google" id="ProtNLM"/>
    </source>
</evidence>
<protein>
    <recommendedName>
        <fullName evidence="4">Transcriptional regulator</fullName>
    </recommendedName>
</protein>
<organism evidence="2 3">
    <name type="scientific">Pseudomonas izuensis</name>
    <dbReference type="NCBI Taxonomy" id="2684212"/>
    <lineage>
        <taxon>Bacteria</taxon>
        <taxon>Pseudomonadati</taxon>
        <taxon>Pseudomonadota</taxon>
        <taxon>Gammaproteobacteria</taxon>
        <taxon>Pseudomonadales</taxon>
        <taxon>Pseudomonadaceae</taxon>
        <taxon>Pseudomonas</taxon>
    </lineage>
</organism>
<reference evidence="2 3" key="1">
    <citation type="submission" date="2016-04" db="EMBL/GenBank/DDBJ databases">
        <title>Complete genome sequence of Pseudomonas sp. LAB-08 isolated from TCE contaminated aquifer soil.</title>
        <authorList>
            <person name="Dohra H."/>
            <person name="Suzuki K."/>
            <person name="Fatma A."/>
            <person name="Inuzuka Y."/>
            <person name="Honjo M."/>
            <person name="Tashiro Y."/>
            <person name="Futamata H."/>
        </authorList>
    </citation>
    <scope>NUCLEOTIDE SEQUENCE [LARGE SCALE GENOMIC DNA]</scope>
    <source>
        <strain evidence="2 3">LAB-08</strain>
    </source>
</reference>
<gene>
    <name evidence="2" type="ORF">LAB08_R04830</name>
</gene>
<sequence length="81" mass="8974">MKQKMIGSAQTTRMSDEAKSLKWASPSTFLVKPVELFSSRTCTKTAIKRADAKKPGISRLPHHTHVFPKDHPARGFSRPAG</sequence>
<dbReference type="Proteomes" id="UP000218595">
    <property type="component" value="Chromosome"/>
</dbReference>
<evidence type="ECO:0000313" key="3">
    <source>
        <dbReference type="Proteomes" id="UP000218595"/>
    </source>
</evidence>
<evidence type="ECO:0000313" key="2">
    <source>
        <dbReference type="EMBL" id="BCX65878.1"/>
    </source>
</evidence>
<name>A0ABM7RK85_9PSED</name>
<evidence type="ECO:0000256" key="1">
    <source>
        <dbReference type="SAM" id="MobiDB-lite"/>
    </source>
</evidence>
<dbReference type="EMBL" id="AP017423">
    <property type="protein sequence ID" value="BCX65878.1"/>
    <property type="molecule type" value="Genomic_DNA"/>
</dbReference>
<keyword evidence="3" id="KW-1185">Reference proteome</keyword>
<proteinExistence type="predicted"/>
<dbReference type="RefSeq" id="WP_147432576.1">
    <property type="nucleotide sequence ID" value="NZ_AP017423.2"/>
</dbReference>
<feature type="region of interest" description="Disordered" evidence="1">
    <location>
        <begin position="50"/>
        <end position="81"/>
    </location>
</feature>
<accession>A0ABM7RK85</accession>